<dbReference type="Proteomes" id="UP001321018">
    <property type="component" value="Unassembled WGS sequence"/>
</dbReference>
<dbReference type="Pfam" id="PF02746">
    <property type="entry name" value="MR_MLE_N"/>
    <property type="match status" value="1"/>
</dbReference>
<feature type="active site" description="Proton donor" evidence="5">
    <location>
        <position position="164"/>
    </location>
</feature>
<dbReference type="SUPFAM" id="SSF51604">
    <property type="entry name" value="Enolase C-terminal domain-like"/>
    <property type="match status" value="1"/>
</dbReference>
<organism evidence="7 8">
    <name type="scientific">Natronoglomus mannanivorans</name>
    <dbReference type="NCBI Taxonomy" id="2979990"/>
    <lineage>
        <taxon>Archaea</taxon>
        <taxon>Methanobacteriati</taxon>
        <taxon>Methanobacteriota</taxon>
        <taxon>Stenosarchaea group</taxon>
        <taxon>Halobacteria</taxon>
        <taxon>Halobacteriales</taxon>
        <taxon>Natrialbaceae</taxon>
        <taxon>Natronoglomus</taxon>
    </lineage>
</organism>
<evidence type="ECO:0000256" key="3">
    <source>
        <dbReference type="ARBA" id="ARBA00023235"/>
    </source>
</evidence>
<keyword evidence="5" id="KW-0474">Menaquinone biosynthesis</keyword>
<dbReference type="GO" id="GO:0043748">
    <property type="term" value="F:O-succinylbenzoate synthase activity"/>
    <property type="evidence" value="ECO:0007669"/>
    <property type="project" value="UniProtKB-EC"/>
</dbReference>
<evidence type="ECO:0000313" key="8">
    <source>
        <dbReference type="Proteomes" id="UP001321018"/>
    </source>
</evidence>
<dbReference type="InterPro" id="IPR013341">
    <property type="entry name" value="Mandelate_racemase_N_dom"/>
</dbReference>
<dbReference type="AlphaFoldDB" id="A0AAP2YZ27"/>
<reference evidence="7" key="1">
    <citation type="submission" date="2022-09" db="EMBL/GenBank/DDBJ databases">
        <title>Enrichment on poylsaccharides allowed isolation of novel metabolic and taxonomic groups of Haloarchaea.</title>
        <authorList>
            <person name="Sorokin D.Y."/>
            <person name="Elcheninov A.G."/>
            <person name="Khizhniak T.V."/>
            <person name="Kolganova T.V."/>
            <person name="Kublanov I.V."/>
        </authorList>
    </citation>
    <scope>NUCLEOTIDE SEQUENCE</scope>
    <source>
        <strain evidence="7">AArc-xg1-1</strain>
    </source>
</reference>
<dbReference type="PANTHER" id="PTHR48073">
    <property type="entry name" value="O-SUCCINYLBENZOATE SYNTHASE-RELATED"/>
    <property type="match status" value="1"/>
</dbReference>
<evidence type="ECO:0000256" key="1">
    <source>
        <dbReference type="ARBA" id="ARBA00022723"/>
    </source>
</evidence>
<sequence length="368" mass="38805">MIDASLTLEYRRFSLPLRTPLETAHGTIDSREGFLVRVTSTDDDEETTGIGEATPLPGWTESIDDCERALERAVRAIDTADDGNAVHAAIGEVDETSAARHGVSLALLDLEARRSATPLYRQLGTDERVARVPVNATVGNGSPEEAAESARAAVDRGFGCCKLKAGVRSVEEDLERVRRVREAVGPEVELRVDANGAWTYEEALTAVETFADDEVDVDLLEQPLPAGALEGHAELRGRGVAIALDEGLLEHGVDAIYEADAADAVVLKPMGIGGIDLAGELAAWVRELAIQPIVTTTIDAVVARTGAVHLAAAIPDVPACGLATADMLAEDLGRDPVPFERGAAVVPQAKGIGVDGVWDGPWRGDDGS</sequence>
<keyword evidence="2 5" id="KW-0460">Magnesium</keyword>
<dbReference type="HAMAP" id="MF_00470">
    <property type="entry name" value="MenC_1"/>
    <property type="match status" value="1"/>
</dbReference>
<dbReference type="GO" id="GO:0009234">
    <property type="term" value="P:menaquinone biosynthetic process"/>
    <property type="evidence" value="ECO:0007669"/>
    <property type="project" value="UniProtKB-UniRule"/>
</dbReference>
<dbReference type="GO" id="GO:0000287">
    <property type="term" value="F:magnesium ion binding"/>
    <property type="evidence" value="ECO:0007669"/>
    <property type="project" value="UniProtKB-UniRule"/>
</dbReference>
<feature type="binding site" evidence="5">
    <location>
        <position position="221"/>
    </location>
    <ligand>
        <name>Mg(2+)</name>
        <dbReference type="ChEBI" id="CHEBI:18420"/>
    </ligand>
</feature>
<feature type="binding site" evidence="5">
    <location>
        <position position="193"/>
    </location>
    <ligand>
        <name>Mg(2+)</name>
        <dbReference type="ChEBI" id="CHEBI:18420"/>
    </ligand>
</feature>
<dbReference type="InterPro" id="IPR036849">
    <property type="entry name" value="Enolase-like_C_sf"/>
</dbReference>
<dbReference type="Gene3D" id="3.30.390.10">
    <property type="entry name" value="Enolase-like, N-terminal domain"/>
    <property type="match status" value="1"/>
</dbReference>
<evidence type="ECO:0000256" key="4">
    <source>
        <dbReference type="ARBA" id="ARBA00023239"/>
    </source>
</evidence>
<dbReference type="Gene3D" id="3.20.20.120">
    <property type="entry name" value="Enolase-like C-terminal domain"/>
    <property type="match status" value="1"/>
</dbReference>
<feature type="binding site" evidence="5">
    <location>
        <position position="245"/>
    </location>
    <ligand>
        <name>Mg(2+)</name>
        <dbReference type="ChEBI" id="CHEBI:18420"/>
    </ligand>
</feature>
<dbReference type="InterPro" id="IPR029065">
    <property type="entry name" value="Enolase_C-like"/>
</dbReference>
<evidence type="ECO:0000256" key="5">
    <source>
        <dbReference type="HAMAP-Rule" id="MF_00470"/>
    </source>
</evidence>
<dbReference type="InterPro" id="IPR013342">
    <property type="entry name" value="Mandelate_racemase_C"/>
</dbReference>
<gene>
    <name evidence="5" type="primary">menC</name>
    <name evidence="7" type="ORF">OB960_12155</name>
</gene>
<accession>A0AAP2YZ27</accession>
<dbReference type="RefSeq" id="WP_338003984.1">
    <property type="nucleotide sequence ID" value="NZ_JAOPKA010000006.1"/>
</dbReference>
<dbReference type="GO" id="GO:0016854">
    <property type="term" value="F:racemase and epimerase activity"/>
    <property type="evidence" value="ECO:0007669"/>
    <property type="project" value="UniProtKB-ARBA"/>
</dbReference>
<feature type="domain" description="Mandelate racemase/muconate lactonizing enzyme C-terminal" evidence="6">
    <location>
        <begin position="143"/>
        <end position="242"/>
    </location>
</feature>
<dbReference type="SFLD" id="SFLDS00001">
    <property type="entry name" value="Enolase"/>
    <property type="match status" value="1"/>
</dbReference>
<dbReference type="EMBL" id="JAOPKA010000006">
    <property type="protein sequence ID" value="MCU4742151.1"/>
    <property type="molecule type" value="Genomic_DNA"/>
</dbReference>
<proteinExistence type="inferred from homology"/>
<dbReference type="PANTHER" id="PTHR48073:SF2">
    <property type="entry name" value="O-SUCCINYLBENZOATE SYNTHASE"/>
    <property type="match status" value="1"/>
</dbReference>
<dbReference type="SUPFAM" id="SSF54826">
    <property type="entry name" value="Enolase N-terminal domain-like"/>
    <property type="match status" value="1"/>
</dbReference>
<comment type="pathway">
    <text evidence="5">Quinol/quinone metabolism; 1,4-dihydroxy-2-naphthoate biosynthesis; 1,4-dihydroxy-2-naphthoate from chorismate: step 4/7.</text>
</comment>
<dbReference type="SFLD" id="SFLDG00180">
    <property type="entry name" value="muconate_cycloisomerase"/>
    <property type="match status" value="1"/>
</dbReference>
<keyword evidence="4 5" id="KW-0456">Lyase</keyword>
<dbReference type="Pfam" id="PF13378">
    <property type="entry name" value="MR_MLE_C"/>
    <property type="match status" value="1"/>
</dbReference>
<dbReference type="SMART" id="SM00922">
    <property type="entry name" value="MR_MLE"/>
    <property type="match status" value="1"/>
</dbReference>
<keyword evidence="3" id="KW-0413">Isomerase</keyword>
<comment type="function">
    <text evidence="5">Converts 2-succinyl-6-hydroxy-2,4-cyclohexadiene-1-carboxylate (SHCHC) to 2-succinylbenzoate (OSB).</text>
</comment>
<name>A0AAP2YZ27_9EURY</name>
<comment type="caution">
    <text evidence="7">The sequence shown here is derived from an EMBL/GenBank/DDBJ whole genome shotgun (WGS) entry which is preliminary data.</text>
</comment>
<evidence type="ECO:0000256" key="2">
    <source>
        <dbReference type="ARBA" id="ARBA00022842"/>
    </source>
</evidence>
<dbReference type="InterPro" id="IPR029017">
    <property type="entry name" value="Enolase-like_N"/>
</dbReference>
<dbReference type="InterPro" id="IPR010196">
    <property type="entry name" value="OSB_synthase_MenC1"/>
</dbReference>
<comment type="catalytic activity">
    <reaction evidence="5">
        <text>(1R,6R)-6-hydroxy-2-succinyl-cyclohexa-2,4-diene-1-carboxylate = 2-succinylbenzoate + H2O</text>
        <dbReference type="Rhea" id="RHEA:10196"/>
        <dbReference type="ChEBI" id="CHEBI:15377"/>
        <dbReference type="ChEBI" id="CHEBI:18325"/>
        <dbReference type="ChEBI" id="CHEBI:58689"/>
        <dbReference type="EC" id="4.2.1.113"/>
    </reaction>
</comment>
<protein>
    <recommendedName>
        <fullName evidence="5">o-succinylbenzoate synthase</fullName>
        <shortName evidence="5">OSB synthase</shortName>
        <shortName evidence="5">OSBS</shortName>
        <ecNumber evidence="5">4.2.1.113</ecNumber>
    </recommendedName>
    <alternativeName>
        <fullName evidence="5">4-(2'-carboxyphenyl)-4-oxybutyric acid synthase</fullName>
    </alternativeName>
    <alternativeName>
        <fullName evidence="5">o-succinylbenzoic acid synthase</fullName>
    </alternativeName>
</protein>
<comment type="pathway">
    <text evidence="5">Quinol/quinone metabolism; menaquinone biosynthesis.</text>
</comment>
<dbReference type="CDD" id="cd03320">
    <property type="entry name" value="OSBS"/>
    <property type="match status" value="1"/>
</dbReference>
<evidence type="ECO:0000313" key="7">
    <source>
        <dbReference type="EMBL" id="MCU4742151.1"/>
    </source>
</evidence>
<evidence type="ECO:0000259" key="6">
    <source>
        <dbReference type="SMART" id="SM00922"/>
    </source>
</evidence>
<keyword evidence="1 5" id="KW-0479">Metal-binding</keyword>
<comment type="cofactor">
    <cofactor evidence="5">
        <name>a divalent metal cation</name>
        <dbReference type="ChEBI" id="CHEBI:60240"/>
    </cofactor>
</comment>
<dbReference type="EC" id="4.2.1.113" evidence="5"/>
<feature type="active site" description="Proton acceptor" evidence="5">
    <location>
        <position position="268"/>
    </location>
</feature>
<comment type="similarity">
    <text evidence="5">Belongs to the mandelate racemase/muconate lactonizing enzyme family. MenC type 1 subfamily.</text>
</comment>
<dbReference type="SFLD" id="SFLDF00009">
    <property type="entry name" value="o-succinylbenzoate_synthase"/>
    <property type="match status" value="1"/>
</dbReference>